<dbReference type="PIRSF" id="PIRSF006288">
    <property type="entry name" value="PII_uridyltransf"/>
    <property type="match status" value="1"/>
</dbReference>
<comment type="function">
    <text evidence="6">Modifies, by uridylylation and deuridylylation, the PII regulatory proteins (GlnB and homologs), in response to the nitrogen status of the cell that GlnD senses through the glutamine level. Under low glutamine levels, catalyzes the conversion of the PII proteins and UTP to PII-UMP and PPi, while under higher glutamine levels, GlnD hydrolyzes PII-UMP to PII and UMP (deuridylylation). Thus, controls uridylylation state and activity of the PII proteins, and plays an important role in the regulation of nitrogen metabolism.</text>
</comment>
<evidence type="ECO:0000313" key="12">
    <source>
        <dbReference type="Proteomes" id="UP000035579"/>
    </source>
</evidence>
<sequence length="898" mass="99231">MSVPPIPQPPAPSHREALGSLPELRSGGPEDRLARAREYLREAHARVEAFHREGAAGLSTCRLLSAATDRLVQALFAELSAELHAPPGLALVALGSYGRRELSPHSDLDLLLLRGPGVSEEATAPLARAFPTLLWDLKRAVGWSARGPDECARAADSDHTIRTALLDARFVTGDAAVFQHLAEDVLPELLTHRADAYIQDKVQELRSRRERFGDSVFLLEPNLKQGNGGLRDLETALWIARVRFRTRGLTGLLQQSILPGSQVTRLKAARDFLLRIRHQLHFLRGRKEDRLTFELQEEVARFLGYQQGPVLPVEAFMRDYYLSAHALRQAADALIARCEELSTARKISLFPERRIGAFKVFRGKLTVSDPGLFTREPATILDFFRTAEEHGLPLYSWAREQAVQALPALEAARATPAVLSAFKALFARPGTRGELLFALHDAGVLGAVVPEFGRVTAHHQHDLYHVYTVDVHTLFAVRRLQCLRAGDLVTQEPELSREMRDLKDPLPLYLGMLLHDAGKGMGGDHSEKGRLLMVALGERLGLTPRQREVAEFLVKDHLAMSHTAQRRDLSDPALIADFARKVGDVEKLTCLYLLTWADICSVGPRMWTGWKAQLLRELYDKARAHLVGSAAPRGEGSSEHLRERFHARWARVLGEPRARELGQVLPERYFLGTDPSRATLHGRLLACARKRPFAAALRHHPDAGYSELSFAVQDRPGLLALLAGVLSAHRIDILSARIVSTSDGLALDVFDVRPPHGLLLERSRWRMARTDLLRVLSGGTTIEDVLRRRRSGSVLQRHLPPVAPKVTVDNRASRDFTVVDVVAQDRVGLLYAIASALTRAGAGIALAKVATEAHRAVDSFYVTRQGAKVEGPGDEAALVEAMTSALDALEREGAEVRG</sequence>
<evidence type="ECO:0000256" key="1">
    <source>
        <dbReference type="ARBA" id="ARBA00022679"/>
    </source>
</evidence>
<dbReference type="SUPFAM" id="SSF81593">
    <property type="entry name" value="Nucleotidyltransferase substrate binding subunit/domain"/>
    <property type="match status" value="1"/>
</dbReference>
<dbReference type="CDD" id="cd05401">
    <property type="entry name" value="NT_GlnE_GlnD_like"/>
    <property type="match status" value="1"/>
</dbReference>
<accession>A0AAC8QB11</accession>
<evidence type="ECO:0000313" key="11">
    <source>
        <dbReference type="EMBL" id="REG37878.1"/>
    </source>
</evidence>
<evidence type="ECO:0000256" key="4">
    <source>
        <dbReference type="ARBA" id="ARBA00022842"/>
    </source>
</evidence>
<dbReference type="GO" id="GO:0008081">
    <property type="term" value="F:phosphoric diester hydrolase activity"/>
    <property type="evidence" value="ECO:0007669"/>
    <property type="project" value="UniProtKB-UniRule"/>
</dbReference>
<dbReference type="Gene3D" id="3.30.460.10">
    <property type="entry name" value="Beta Polymerase, domain 2"/>
    <property type="match status" value="1"/>
</dbReference>
<evidence type="ECO:0000256" key="5">
    <source>
        <dbReference type="ARBA" id="ARBA00023268"/>
    </source>
</evidence>
<dbReference type="EC" id="2.7.7.59" evidence="6"/>
<feature type="region of interest" description="Disordered" evidence="7">
    <location>
        <begin position="1"/>
        <end position="30"/>
    </location>
</feature>
<comment type="similarity">
    <text evidence="6">Belongs to the GlnD family.</text>
</comment>
<comment type="catalytic activity">
    <reaction evidence="6">
        <text>[protein-PII]-L-tyrosine + UTP = [protein-PII]-uridylyl-L-tyrosine + diphosphate</text>
        <dbReference type="Rhea" id="RHEA:13673"/>
        <dbReference type="Rhea" id="RHEA-COMP:12147"/>
        <dbReference type="Rhea" id="RHEA-COMP:12148"/>
        <dbReference type="ChEBI" id="CHEBI:33019"/>
        <dbReference type="ChEBI" id="CHEBI:46398"/>
        <dbReference type="ChEBI" id="CHEBI:46858"/>
        <dbReference type="ChEBI" id="CHEBI:90602"/>
        <dbReference type="EC" id="2.7.7.59"/>
    </reaction>
</comment>
<dbReference type="GO" id="GO:0006808">
    <property type="term" value="P:regulation of nitrogen utilization"/>
    <property type="evidence" value="ECO:0007669"/>
    <property type="project" value="UniProtKB-UniRule"/>
</dbReference>
<dbReference type="InterPro" id="IPR002912">
    <property type="entry name" value="ACT_dom"/>
</dbReference>
<comment type="caution">
    <text evidence="6">Lacks conserved residue(s) required for the propagation of feature annotation.</text>
</comment>
<dbReference type="InterPro" id="IPR013546">
    <property type="entry name" value="PII_UdlTrfase/GS_AdlTrfase"/>
</dbReference>
<dbReference type="EC" id="3.1.4.-" evidence="6"/>
<protein>
    <recommendedName>
        <fullName evidence="6">Bifunctional uridylyltransferase/uridylyl-removing enzyme</fullName>
        <shortName evidence="6">UTase/UR</shortName>
    </recommendedName>
    <alternativeName>
        <fullName evidence="6">Bifunctional [protein-PII] modification enzyme</fullName>
    </alternativeName>
    <alternativeName>
        <fullName evidence="6">Bifunctional nitrogen sensor protein</fullName>
    </alternativeName>
    <domain>
        <recommendedName>
            <fullName evidence="6">[Protein-PII] uridylyltransferase</fullName>
            <shortName evidence="6">PII uridylyltransferase</shortName>
            <shortName evidence="6">UTase</shortName>
            <ecNumber evidence="6">2.7.7.59</ecNumber>
        </recommendedName>
    </domain>
    <domain>
        <recommendedName>
            <fullName evidence="6">[Protein-PII]-UMP uridylyl-removing enzyme</fullName>
            <shortName evidence="6">UR</shortName>
            <ecNumber evidence="6">3.1.4.-</ecNumber>
        </recommendedName>
    </domain>
</protein>
<dbReference type="InterPro" id="IPR010043">
    <property type="entry name" value="UTase/UR"/>
</dbReference>
<reference evidence="10 12" key="1">
    <citation type="submission" date="2015-05" db="EMBL/GenBank/DDBJ databases">
        <title>Genome assembly of Archangium gephyra DSM 2261.</title>
        <authorList>
            <person name="Sharma G."/>
            <person name="Subramanian S."/>
        </authorList>
    </citation>
    <scope>NUCLEOTIDE SEQUENCE [LARGE SCALE GENOMIC DNA]</scope>
    <source>
        <strain evidence="10 12">DSM 2261</strain>
    </source>
</reference>
<proteinExistence type="inferred from homology"/>
<reference evidence="11 13" key="2">
    <citation type="submission" date="2018-08" db="EMBL/GenBank/DDBJ databases">
        <title>Genomic Encyclopedia of Archaeal and Bacterial Type Strains, Phase II (KMG-II): from individual species to whole genera.</title>
        <authorList>
            <person name="Goeker M."/>
        </authorList>
    </citation>
    <scope>NUCLEOTIDE SEQUENCE [LARGE SCALE GENOMIC DNA]</scope>
    <source>
        <strain evidence="11 13">DSM 2261</strain>
    </source>
</reference>
<evidence type="ECO:0000256" key="7">
    <source>
        <dbReference type="SAM" id="MobiDB-lite"/>
    </source>
</evidence>
<evidence type="ECO:0000256" key="3">
    <source>
        <dbReference type="ARBA" id="ARBA00022801"/>
    </source>
</evidence>
<dbReference type="SUPFAM" id="SSF55021">
    <property type="entry name" value="ACT-like"/>
    <property type="match status" value="2"/>
</dbReference>
<dbReference type="GO" id="GO:0008773">
    <property type="term" value="F:[protein-PII] uridylyltransferase activity"/>
    <property type="evidence" value="ECO:0007669"/>
    <property type="project" value="UniProtKB-UniRule"/>
</dbReference>
<dbReference type="PROSITE" id="PS51671">
    <property type="entry name" value="ACT"/>
    <property type="match status" value="2"/>
</dbReference>
<dbReference type="InterPro" id="IPR005105">
    <property type="entry name" value="GlnD_Uridyltrans_N"/>
</dbReference>
<evidence type="ECO:0000259" key="9">
    <source>
        <dbReference type="PROSITE" id="PS51831"/>
    </source>
</evidence>
<dbReference type="KEGG" id="age:AA314_05666"/>
<keyword evidence="13" id="KW-1185">Reference proteome</keyword>
<dbReference type="SUPFAM" id="SSF81301">
    <property type="entry name" value="Nucleotidyltransferase"/>
    <property type="match status" value="1"/>
</dbReference>
<dbReference type="Pfam" id="PF08335">
    <property type="entry name" value="GlnD_UR_UTase"/>
    <property type="match status" value="1"/>
</dbReference>
<feature type="domain" description="ACT" evidence="8">
    <location>
        <begin position="818"/>
        <end position="898"/>
    </location>
</feature>
<dbReference type="AlphaFoldDB" id="A0AAC8QB11"/>
<dbReference type="PANTHER" id="PTHR47320:SF1">
    <property type="entry name" value="BIFUNCTIONAL URIDYLYLTRANSFERASE_URIDYLYL-REMOVING ENZYME"/>
    <property type="match status" value="1"/>
</dbReference>
<dbReference type="Proteomes" id="UP000035579">
    <property type="component" value="Chromosome"/>
</dbReference>
<comment type="domain">
    <text evidence="6">Has four distinct domains: an N-terminal nucleotidyltransferase (NT) domain responsible for UTase activity, a central HD domain that encodes UR activity, and two C-terminal ACT domains that seem to have a role in glutamine sensing.</text>
</comment>
<dbReference type="EMBL" id="CP011509">
    <property type="protein sequence ID" value="AKJ04040.1"/>
    <property type="molecule type" value="Genomic_DNA"/>
</dbReference>
<dbReference type="InterPro" id="IPR045865">
    <property type="entry name" value="ACT-like_dom_sf"/>
</dbReference>
<keyword evidence="1 6" id="KW-0808">Transferase</keyword>
<organism evidence="10 12">
    <name type="scientific">Archangium gephyra</name>
    <dbReference type="NCBI Taxonomy" id="48"/>
    <lineage>
        <taxon>Bacteria</taxon>
        <taxon>Pseudomonadati</taxon>
        <taxon>Myxococcota</taxon>
        <taxon>Myxococcia</taxon>
        <taxon>Myxococcales</taxon>
        <taxon>Cystobacterineae</taxon>
        <taxon>Archangiaceae</taxon>
        <taxon>Archangium</taxon>
    </lineage>
</organism>
<evidence type="ECO:0000313" key="10">
    <source>
        <dbReference type="EMBL" id="AKJ04040.1"/>
    </source>
</evidence>
<feature type="region of interest" description="Uridylyltransferase" evidence="6">
    <location>
        <begin position="1"/>
        <end position="354"/>
    </location>
</feature>
<dbReference type="RefSeq" id="WP_047857946.1">
    <property type="nucleotide sequence ID" value="NZ_CP011509.1"/>
</dbReference>
<evidence type="ECO:0000256" key="6">
    <source>
        <dbReference type="HAMAP-Rule" id="MF_00277"/>
    </source>
</evidence>
<dbReference type="EMBL" id="QUMU01000001">
    <property type="protein sequence ID" value="REG37878.1"/>
    <property type="molecule type" value="Genomic_DNA"/>
</dbReference>
<comment type="activity regulation">
    <text evidence="6">Uridylyltransferase (UTase) activity is inhibited by glutamine, while glutamine activates uridylyl-removing (UR) activity.</text>
</comment>
<evidence type="ECO:0000259" key="8">
    <source>
        <dbReference type="PROSITE" id="PS51671"/>
    </source>
</evidence>
<keyword evidence="2 6" id="KW-0548">Nucleotidyltransferase</keyword>
<dbReference type="PANTHER" id="PTHR47320">
    <property type="entry name" value="BIFUNCTIONAL URIDYLYLTRANSFERASE/URIDYLYL-REMOVING ENZYME"/>
    <property type="match status" value="1"/>
</dbReference>
<feature type="compositionally biased region" description="Pro residues" evidence="7">
    <location>
        <begin position="1"/>
        <end position="12"/>
    </location>
</feature>
<comment type="cofactor">
    <cofactor evidence="6">
        <name>Mg(2+)</name>
        <dbReference type="ChEBI" id="CHEBI:18420"/>
    </cofactor>
</comment>
<evidence type="ECO:0000256" key="2">
    <source>
        <dbReference type="ARBA" id="ARBA00022695"/>
    </source>
</evidence>
<dbReference type="HAMAP" id="MF_00277">
    <property type="entry name" value="PII_uridylyl_transf"/>
    <property type="match status" value="1"/>
</dbReference>
<keyword evidence="3 6" id="KW-0378">Hydrolase</keyword>
<dbReference type="CDD" id="cd04873">
    <property type="entry name" value="ACT_UUR-ACR-like"/>
    <property type="match status" value="1"/>
</dbReference>
<dbReference type="Proteomes" id="UP000256345">
    <property type="component" value="Unassembled WGS sequence"/>
</dbReference>
<name>A0AAC8QB11_9BACT</name>
<keyword evidence="5 6" id="KW-0511">Multifunctional enzyme</keyword>
<evidence type="ECO:0000313" key="13">
    <source>
        <dbReference type="Proteomes" id="UP000256345"/>
    </source>
</evidence>
<dbReference type="Gene3D" id="1.20.120.330">
    <property type="entry name" value="Nucleotidyltransferases domain 2"/>
    <property type="match status" value="1"/>
</dbReference>
<feature type="domain" description="HD" evidence="9">
    <location>
        <begin position="469"/>
        <end position="591"/>
    </location>
</feature>
<dbReference type="SUPFAM" id="SSF81891">
    <property type="entry name" value="Poly A polymerase C-terminal region-like"/>
    <property type="match status" value="1"/>
</dbReference>
<dbReference type="Pfam" id="PF03445">
    <property type="entry name" value="DUF294"/>
    <property type="match status" value="1"/>
</dbReference>
<dbReference type="InterPro" id="IPR006674">
    <property type="entry name" value="HD_domain"/>
</dbReference>
<dbReference type="InterPro" id="IPR043519">
    <property type="entry name" value="NT_sf"/>
</dbReference>
<keyword evidence="4 6" id="KW-0460">Magnesium</keyword>
<dbReference type="NCBIfam" id="TIGR01693">
    <property type="entry name" value="UTase_glnD"/>
    <property type="match status" value="1"/>
</dbReference>
<gene>
    <name evidence="6" type="primary">glnD</name>
    <name evidence="10" type="ORF">AA314_05666</name>
    <name evidence="11" type="ORF">ATI61_101865</name>
</gene>
<dbReference type="PROSITE" id="PS51831">
    <property type="entry name" value="HD"/>
    <property type="match status" value="1"/>
</dbReference>
<comment type="catalytic activity">
    <reaction evidence="6">
        <text>[protein-PII]-uridylyl-L-tyrosine + H2O = [protein-PII]-L-tyrosine + UMP + H(+)</text>
        <dbReference type="Rhea" id="RHEA:48600"/>
        <dbReference type="Rhea" id="RHEA-COMP:12147"/>
        <dbReference type="Rhea" id="RHEA-COMP:12148"/>
        <dbReference type="ChEBI" id="CHEBI:15377"/>
        <dbReference type="ChEBI" id="CHEBI:15378"/>
        <dbReference type="ChEBI" id="CHEBI:46858"/>
        <dbReference type="ChEBI" id="CHEBI:57865"/>
        <dbReference type="ChEBI" id="CHEBI:90602"/>
    </reaction>
</comment>
<feature type="domain" description="ACT" evidence="8">
    <location>
        <begin position="707"/>
        <end position="790"/>
    </location>
</feature>